<proteinExistence type="predicted"/>
<name>A0A6N2N688_SALVM</name>
<feature type="region of interest" description="Disordered" evidence="1">
    <location>
        <begin position="1"/>
        <end position="29"/>
    </location>
</feature>
<gene>
    <name evidence="2" type="ORF">SVIM_LOCUS457375</name>
</gene>
<dbReference type="SUPFAM" id="SSF50370">
    <property type="entry name" value="Ricin B-like lectins"/>
    <property type="match status" value="1"/>
</dbReference>
<accession>A0A6N2N688</accession>
<reference evidence="2" key="1">
    <citation type="submission" date="2019-03" db="EMBL/GenBank/DDBJ databases">
        <authorList>
            <person name="Mank J."/>
            <person name="Almeida P."/>
        </authorList>
    </citation>
    <scope>NUCLEOTIDE SEQUENCE</scope>
    <source>
        <strain evidence="2">78183</strain>
    </source>
</reference>
<evidence type="ECO:0000313" key="2">
    <source>
        <dbReference type="EMBL" id="VFU61190.1"/>
    </source>
</evidence>
<feature type="compositionally biased region" description="Polar residues" evidence="1">
    <location>
        <begin position="9"/>
        <end position="24"/>
    </location>
</feature>
<organism evidence="2">
    <name type="scientific">Salix viminalis</name>
    <name type="common">Common osier</name>
    <name type="synonym">Basket willow</name>
    <dbReference type="NCBI Taxonomy" id="40686"/>
    <lineage>
        <taxon>Eukaryota</taxon>
        <taxon>Viridiplantae</taxon>
        <taxon>Streptophyta</taxon>
        <taxon>Embryophyta</taxon>
        <taxon>Tracheophyta</taxon>
        <taxon>Spermatophyta</taxon>
        <taxon>Magnoliopsida</taxon>
        <taxon>eudicotyledons</taxon>
        <taxon>Gunneridae</taxon>
        <taxon>Pentapetalae</taxon>
        <taxon>rosids</taxon>
        <taxon>fabids</taxon>
        <taxon>Malpighiales</taxon>
        <taxon>Salicaceae</taxon>
        <taxon>Saliceae</taxon>
        <taxon>Salix</taxon>
    </lineage>
</organism>
<dbReference type="EMBL" id="CAADRP010002107">
    <property type="protein sequence ID" value="VFU61190.1"/>
    <property type="molecule type" value="Genomic_DNA"/>
</dbReference>
<dbReference type="InterPro" id="IPR035992">
    <property type="entry name" value="Ricin_B-like_lectins"/>
</dbReference>
<evidence type="ECO:0000256" key="1">
    <source>
        <dbReference type="SAM" id="MobiDB-lite"/>
    </source>
</evidence>
<dbReference type="AlphaFoldDB" id="A0A6N2N688"/>
<protein>
    <submittedName>
        <fullName evidence="2">Uncharacterized protein</fullName>
    </submittedName>
</protein>
<sequence>MQFPYVTGTKVSTNKTTNHSQRSGRSLKEVGTSHTQFVGFTSCNHPEVNSWSVKAVDQDVDQICWKESMGSHEPLCLYKRKPLLPSDDGRLTYNQGGFHLFASDGMEFCLDASPRKKRASKEFTSGSFFRCRSDASQMWDLNSNGSLISSYFGLCATVKSIDGEVYVALFNLNSEKTVISATMSDLTGALPGRSLNATSCHGTEKRRLLRQMQ</sequence>